<keyword evidence="3" id="KW-1185">Reference proteome</keyword>
<sequence>MQNMSLDIEKKQSKKRITCVLRVCRLVRFRYPVQAKISISICSSMNFAIFFIDISSSSSLSFFVFFFFFLLFLLLFFFFFFIIFYFFNNFSIFHFICIVIRLFAMWLVKLQKKFANKI</sequence>
<evidence type="ECO:0000313" key="2">
    <source>
        <dbReference type="EMBL" id="KAG2660199.1"/>
    </source>
</evidence>
<gene>
    <name evidence="2" type="ORF">PVAP13_1KG412605</name>
</gene>
<keyword evidence="1" id="KW-1133">Transmembrane helix</keyword>
<comment type="caution">
    <text evidence="2">The sequence shown here is derived from an EMBL/GenBank/DDBJ whole genome shotgun (WGS) entry which is preliminary data.</text>
</comment>
<reference evidence="2" key="1">
    <citation type="submission" date="2020-05" db="EMBL/GenBank/DDBJ databases">
        <title>WGS assembly of Panicum virgatum.</title>
        <authorList>
            <person name="Lovell J.T."/>
            <person name="Jenkins J."/>
            <person name="Shu S."/>
            <person name="Juenger T.E."/>
            <person name="Schmutz J."/>
        </authorList>
    </citation>
    <scope>NUCLEOTIDE SEQUENCE</scope>
    <source>
        <strain evidence="2">AP13</strain>
    </source>
</reference>
<feature type="transmembrane region" description="Helical" evidence="1">
    <location>
        <begin position="37"/>
        <end position="55"/>
    </location>
</feature>
<feature type="transmembrane region" description="Helical" evidence="1">
    <location>
        <begin position="92"/>
        <end position="108"/>
    </location>
</feature>
<dbReference type="AlphaFoldDB" id="A0A8T0XY58"/>
<evidence type="ECO:0000256" key="1">
    <source>
        <dbReference type="SAM" id="Phobius"/>
    </source>
</evidence>
<name>A0A8T0XY58_PANVG</name>
<protein>
    <recommendedName>
        <fullName evidence="4">Transmembrane protein</fullName>
    </recommendedName>
</protein>
<accession>A0A8T0XY58</accession>
<proteinExistence type="predicted"/>
<feature type="transmembrane region" description="Helical" evidence="1">
    <location>
        <begin position="62"/>
        <end position="86"/>
    </location>
</feature>
<keyword evidence="1" id="KW-0812">Transmembrane</keyword>
<keyword evidence="1" id="KW-0472">Membrane</keyword>
<dbReference type="Proteomes" id="UP000823388">
    <property type="component" value="Chromosome 1K"/>
</dbReference>
<evidence type="ECO:0008006" key="4">
    <source>
        <dbReference type="Google" id="ProtNLM"/>
    </source>
</evidence>
<organism evidence="2 3">
    <name type="scientific">Panicum virgatum</name>
    <name type="common">Blackwell switchgrass</name>
    <dbReference type="NCBI Taxonomy" id="38727"/>
    <lineage>
        <taxon>Eukaryota</taxon>
        <taxon>Viridiplantae</taxon>
        <taxon>Streptophyta</taxon>
        <taxon>Embryophyta</taxon>
        <taxon>Tracheophyta</taxon>
        <taxon>Spermatophyta</taxon>
        <taxon>Magnoliopsida</taxon>
        <taxon>Liliopsida</taxon>
        <taxon>Poales</taxon>
        <taxon>Poaceae</taxon>
        <taxon>PACMAD clade</taxon>
        <taxon>Panicoideae</taxon>
        <taxon>Panicodae</taxon>
        <taxon>Paniceae</taxon>
        <taxon>Panicinae</taxon>
        <taxon>Panicum</taxon>
        <taxon>Panicum sect. Hiantes</taxon>
    </lineage>
</organism>
<dbReference type="EMBL" id="CM029037">
    <property type="protein sequence ID" value="KAG2660199.1"/>
    <property type="molecule type" value="Genomic_DNA"/>
</dbReference>
<evidence type="ECO:0000313" key="3">
    <source>
        <dbReference type="Proteomes" id="UP000823388"/>
    </source>
</evidence>